<organism evidence="1 2">
    <name type="scientific">Burkholderia mayonis</name>
    <dbReference type="NCBI Taxonomy" id="1385591"/>
    <lineage>
        <taxon>Bacteria</taxon>
        <taxon>Pseudomonadati</taxon>
        <taxon>Pseudomonadota</taxon>
        <taxon>Betaproteobacteria</taxon>
        <taxon>Burkholderiales</taxon>
        <taxon>Burkholderiaceae</taxon>
        <taxon>Burkholderia</taxon>
        <taxon>pseudomallei group</taxon>
    </lineage>
</organism>
<dbReference type="KEGG" id="buu:WS70_17575"/>
<gene>
    <name evidence="1" type="ORF">WS70_17575</name>
</gene>
<protein>
    <submittedName>
        <fullName evidence="1">Uncharacterized protein</fullName>
    </submittedName>
</protein>
<reference evidence="1 2" key="1">
    <citation type="submission" date="2015-12" db="EMBL/GenBank/DDBJ databases">
        <title>Diversity of Burkholderia near neighbor genomes.</title>
        <authorList>
            <person name="Sahl J."/>
            <person name="Wagner D."/>
            <person name="Keim P."/>
        </authorList>
    </citation>
    <scope>NUCLEOTIDE SEQUENCE [LARGE SCALE GENOMIC DNA]</scope>
    <source>
        <strain evidence="1 2">BDU6</strain>
    </source>
</reference>
<sequence>MSEAVRGGLSPDGAQETRAQCRADALPDDALQGKTEAEAVTLLSGCTWRIGERDGKALPGTMDYQAQRRTLGIEKGKVVWVRRG</sequence>
<proteinExistence type="predicted"/>
<name>A0A1B4FPQ6_9BURK</name>
<dbReference type="Proteomes" id="UP000062519">
    <property type="component" value="Chromosome 2"/>
</dbReference>
<dbReference type="EMBL" id="CP013387">
    <property type="protein sequence ID" value="AOJ05654.1"/>
    <property type="molecule type" value="Genomic_DNA"/>
</dbReference>
<evidence type="ECO:0000313" key="1">
    <source>
        <dbReference type="EMBL" id="AOJ05654.1"/>
    </source>
</evidence>
<evidence type="ECO:0000313" key="2">
    <source>
        <dbReference type="Proteomes" id="UP000062519"/>
    </source>
</evidence>
<dbReference type="AlphaFoldDB" id="A0A1B4FPQ6"/>
<keyword evidence="2" id="KW-1185">Reference proteome</keyword>
<accession>A0A1B4FPQ6</accession>